<evidence type="ECO:0000313" key="1">
    <source>
        <dbReference type="EMBL" id="MFD2183118.1"/>
    </source>
</evidence>
<evidence type="ECO:0000313" key="2">
    <source>
        <dbReference type="Proteomes" id="UP001597314"/>
    </source>
</evidence>
<reference evidence="2" key="1">
    <citation type="journal article" date="2019" name="Int. J. Syst. Evol. Microbiol.">
        <title>The Global Catalogue of Microorganisms (GCM) 10K type strain sequencing project: providing services to taxonomists for standard genome sequencing and annotation.</title>
        <authorList>
            <consortium name="The Broad Institute Genomics Platform"/>
            <consortium name="The Broad Institute Genome Sequencing Center for Infectious Disease"/>
            <person name="Wu L."/>
            <person name="Ma J."/>
        </authorList>
    </citation>
    <scope>NUCLEOTIDE SEQUENCE [LARGE SCALE GENOMIC DNA]</scope>
    <source>
        <strain evidence="2">CGMCC 1.6774</strain>
    </source>
</reference>
<name>A0ABW5AJK3_9BRAD</name>
<dbReference type="EMBL" id="JBHUIW010000014">
    <property type="protein sequence ID" value="MFD2183118.1"/>
    <property type="molecule type" value="Genomic_DNA"/>
</dbReference>
<keyword evidence="2" id="KW-1185">Reference proteome</keyword>
<proteinExistence type="predicted"/>
<dbReference type="Proteomes" id="UP001597314">
    <property type="component" value="Unassembled WGS sequence"/>
</dbReference>
<protein>
    <submittedName>
        <fullName evidence="1">Uncharacterized protein</fullName>
    </submittedName>
</protein>
<dbReference type="RefSeq" id="WP_378478282.1">
    <property type="nucleotide sequence ID" value="NZ_JBHUIW010000014.1"/>
</dbReference>
<sequence length="68" mass="6994">MDLVLADWDAGQAVRAADGRPVSTMTTGTLASPPLMGGKQLKTMLFLECCGTSSQVPGGGRETADRAP</sequence>
<accession>A0ABW5AJK3</accession>
<gene>
    <name evidence="1" type="ORF">ACFSOX_13245</name>
</gene>
<comment type="caution">
    <text evidence="1">The sequence shown here is derived from an EMBL/GenBank/DDBJ whole genome shotgun (WGS) entry which is preliminary data.</text>
</comment>
<organism evidence="1 2">
    <name type="scientific">Rhodoplanes azumiensis</name>
    <dbReference type="NCBI Taxonomy" id="1897628"/>
    <lineage>
        <taxon>Bacteria</taxon>
        <taxon>Pseudomonadati</taxon>
        <taxon>Pseudomonadota</taxon>
        <taxon>Alphaproteobacteria</taxon>
        <taxon>Hyphomicrobiales</taxon>
        <taxon>Nitrobacteraceae</taxon>
        <taxon>Rhodoplanes</taxon>
    </lineage>
</organism>